<keyword evidence="6 10" id="KW-0560">Oxidoreductase</keyword>
<accession>A0A9P5XVR1</accession>
<organism evidence="12 13">
    <name type="scientific">Collybia nuda</name>
    <dbReference type="NCBI Taxonomy" id="64659"/>
    <lineage>
        <taxon>Eukaryota</taxon>
        <taxon>Fungi</taxon>
        <taxon>Dikarya</taxon>
        <taxon>Basidiomycota</taxon>
        <taxon>Agaricomycotina</taxon>
        <taxon>Agaricomycetes</taxon>
        <taxon>Agaricomycetidae</taxon>
        <taxon>Agaricales</taxon>
        <taxon>Tricholomatineae</taxon>
        <taxon>Clitocybaceae</taxon>
        <taxon>Collybia</taxon>
    </lineage>
</organism>
<evidence type="ECO:0000256" key="8">
    <source>
        <dbReference type="ARBA" id="ARBA00023033"/>
    </source>
</evidence>
<evidence type="ECO:0000256" key="11">
    <source>
        <dbReference type="SAM" id="Phobius"/>
    </source>
</evidence>
<dbReference type="PRINTS" id="PR00463">
    <property type="entry name" value="EP450I"/>
</dbReference>
<dbReference type="GO" id="GO:0016705">
    <property type="term" value="F:oxidoreductase activity, acting on paired donors, with incorporation or reduction of molecular oxygen"/>
    <property type="evidence" value="ECO:0007669"/>
    <property type="project" value="InterPro"/>
</dbReference>
<dbReference type="InterPro" id="IPR017972">
    <property type="entry name" value="Cyt_P450_CS"/>
</dbReference>
<gene>
    <name evidence="12" type="ORF">BDZ94DRAFT_1272592</name>
</gene>
<keyword evidence="5 9" id="KW-0479">Metal-binding</keyword>
<keyword evidence="13" id="KW-1185">Reference proteome</keyword>
<comment type="caution">
    <text evidence="12">The sequence shown here is derived from an EMBL/GenBank/DDBJ whole genome shotgun (WGS) entry which is preliminary data.</text>
</comment>
<evidence type="ECO:0000256" key="6">
    <source>
        <dbReference type="ARBA" id="ARBA00023002"/>
    </source>
</evidence>
<dbReference type="InterPro" id="IPR002401">
    <property type="entry name" value="Cyt_P450_E_grp-I"/>
</dbReference>
<comment type="pathway">
    <text evidence="2">Secondary metabolite biosynthesis.</text>
</comment>
<keyword evidence="4 9" id="KW-0349">Heme</keyword>
<dbReference type="GO" id="GO:0004497">
    <property type="term" value="F:monooxygenase activity"/>
    <property type="evidence" value="ECO:0007669"/>
    <property type="project" value="UniProtKB-KW"/>
</dbReference>
<feature type="transmembrane region" description="Helical" evidence="11">
    <location>
        <begin position="6"/>
        <end position="23"/>
    </location>
</feature>
<comment type="cofactor">
    <cofactor evidence="1 9">
        <name>heme</name>
        <dbReference type="ChEBI" id="CHEBI:30413"/>
    </cofactor>
</comment>
<proteinExistence type="inferred from homology"/>
<dbReference type="InterPro" id="IPR050364">
    <property type="entry name" value="Cytochrome_P450_fung"/>
</dbReference>
<keyword evidence="11" id="KW-0472">Membrane</keyword>
<dbReference type="OrthoDB" id="2789670at2759"/>
<keyword evidence="8 10" id="KW-0503">Monooxygenase</keyword>
<evidence type="ECO:0000256" key="4">
    <source>
        <dbReference type="ARBA" id="ARBA00022617"/>
    </source>
</evidence>
<dbReference type="PANTHER" id="PTHR46300">
    <property type="entry name" value="P450, PUTATIVE (EUROFUNG)-RELATED-RELATED"/>
    <property type="match status" value="1"/>
</dbReference>
<dbReference type="InterPro" id="IPR001128">
    <property type="entry name" value="Cyt_P450"/>
</dbReference>
<dbReference type="InterPro" id="IPR036396">
    <property type="entry name" value="Cyt_P450_sf"/>
</dbReference>
<evidence type="ECO:0000256" key="10">
    <source>
        <dbReference type="RuleBase" id="RU000461"/>
    </source>
</evidence>
<sequence>MVQLNLLSALASIIVIFCFYVIFREQTRRSLPLPPGPKKLPLLGNLLHMAKDLKWKTYHKWCKEFNSDIIHLDIAGTSIIVLDTFEVATELLERRSSRYSGRATLPMVNGLMGREHRRLMHHSFHPSAAVKLRPHELKATHHLLRKLLDDPGIDGLMGHLRHMIVETIVSITYGIEVLPEGDPYIKNADDALKPLVIAGIPGTFLVDAFPILRIAPDWMPFADFKRKAKEWRMLARRMVDTPFNAAKRNIELGGAPPSFTSISLGNMDENGDLERQETVIKNVAGAMYTVISSCVLALMVNPDVLKKAQNEIDSVVGLGQLPGFEDEGSLPYIAAITKEALRWREVAPIAIPHFCDDEDEYNGYLIPAGSVVIPNSWAMLHDEKIYPDPFTFNPDRFMKDGKLNPAIKDPAHAAFGFGRRICPARYMAYSSVWIAIASLVATFDIKKPLDEKGQVIEPSLEFVNNLICMPAPFKCSMKPRSKEVAKVIRETAGNDYFVM</sequence>
<dbReference type="EMBL" id="MU150362">
    <property type="protein sequence ID" value="KAF9457678.1"/>
    <property type="molecule type" value="Genomic_DNA"/>
</dbReference>
<dbReference type="PROSITE" id="PS00086">
    <property type="entry name" value="CYTOCHROME_P450"/>
    <property type="match status" value="1"/>
</dbReference>
<name>A0A9P5XVR1_9AGAR</name>
<evidence type="ECO:0000313" key="12">
    <source>
        <dbReference type="EMBL" id="KAF9457678.1"/>
    </source>
</evidence>
<keyword evidence="11" id="KW-0812">Transmembrane</keyword>
<keyword evidence="11" id="KW-1133">Transmembrane helix</keyword>
<evidence type="ECO:0000256" key="1">
    <source>
        <dbReference type="ARBA" id="ARBA00001971"/>
    </source>
</evidence>
<dbReference type="PANTHER" id="PTHR46300:SF7">
    <property type="entry name" value="P450, PUTATIVE (EUROFUNG)-RELATED"/>
    <property type="match status" value="1"/>
</dbReference>
<dbReference type="Pfam" id="PF00067">
    <property type="entry name" value="p450"/>
    <property type="match status" value="1"/>
</dbReference>
<evidence type="ECO:0000256" key="9">
    <source>
        <dbReference type="PIRSR" id="PIRSR602401-1"/>
    </source>
</evidence>
<comment type="similarity">
    <text evidence="3 10">Belongs to the cytochrome P450 family.</text>
</comment>
<evidence type="ECO:0000256" key="5">
    <source>
        <dbReference type="ARBA" id="ARBA00022723"/>
    </source>
</evidence>
<dbReference type="Gene3D" id="1.10.630.10">
    <property type="entry name" value="Cytochrome P450"/>
    <property type="match status" value="1"/>
</dbReference>
<dbReference type="GO" id="GO:0005506">
    <property type="term" value="F:iron ion binding"/>
    <property type="evidence" value="ECO:0007669"/>
    <property type="project" value="InterPro"/>
</dbReference>
<keyword evidence="7 9" id="KW-0408">Iron</keyword>
<reference evidence="12" key="1">
    <citation type="submission" date="2020-11" db="EMBL/GenBank/DDBJ databases">
        <authorList>
            <consortium name="DOE Joint Genome Institute"/>
            <person name="Ahrendt S."/>
            <person name="Riley R."/>
            <person name="Andreopoulos W."/>
            <person name="Labutti K."/>
            <person name="Pangilinan J."/>
            <person name="Ruiz-Duenas F.J."/>
            <person name="Barrasa J.M."/>
            <person name="Sanchez-Garcia M."/>
            <person name="Camarero S."/>
            <person name="Miyauchi S."/>
            <person name="Serrano A."/>
            <person name="Linde D."/>
            <person name="Babiker R."/>
            <person name="Drula E."/>
            <person name="Ayuso-Fernandez I."/>
            <person name="Pacheco R."/>
            <person name="Padilla G."/>
            <person name="Ferreira P."/>
            <person name="Barriuso J."/>
            <person name="Kellner H."/>
            <person name="Castanera R."/>
            <person name="Alfaro M."/>
            <person name="Ramirez L."/>
            <person name="Pisabarro A.G."/>
            <person name="Kuo A."/>
            <person name="Tritt A."/>
            <person name="Lipzen A."/>
            <person name="He G."/>
            <person name="Yan M."/>
            <person name="Ng V."/>
            <person name="Cullen D."/>
            <person name="Martin F."/>
            <person name="Rosso M.-N."/>
            <person name="Henrissat B."/>
            <person name="Hibbett D."/>
            <person name="Martinez A.T."/>
            <person name="Grigoriev I.V."/>
        </authorList>
    </citation>
    <scope>NUCLEOTIDE SEQUENCE</scope>
    <source>
        <strain evidence="12">CBS 247.69</strain>
    </source>
</reference>
<evidence type="ECO:0000256" key="2">
    <source>
        <dbReference type="ARBA" id="ARBA00005179"/>
    </source>
</evidence>
<protein>
    <submittedName>
        <fullName evidence="12">Cytochrome P450</fullName>
    </submittedName>
</protein>
<dbReference type="GO" id="GO:0020037">
    <property type="term" value="F:heme binding"/>
    <property type="evidence" value="ECO:0007669"/>
    <property type="project" value="InterPro"/>
</dbReference>
<feature type="binding site" description="axial binding residue" evidence="9">
    <location>
        <position position="422"/>
    </location>
    <ligand>
        <name>heme</name>
        <dbReference type="ChEBI" id="CHEBI:30413"/>
    </ligand>
    <ligandPart>
        <name>Fe</name>
        <dbReference type="ChEBI" id="CHEBI:18248"/>
    </ligandPart>
</feature>
<dbReference type="CDD" id="cd11065">
    <property type="entry name" value="CYP64-like"/>
    <property type="match status" value="1"/>
</dbReference>
<evidence type="ECO:0000256" key="7">
    <source>
        <dbReference type="ARBA" id="ARBA00023004"/>
    </source>
</evidence>
<dbReference type="SUPFAM" id="SSF48264">
    <property type="entry name" value="Cytochrome P450"/>
    <property type="match status" value="1"/>
</dbReference>
<dbReference type="AlphaFoldDB" id="A0A9P5XVR1"/>
<dbReference type="Proteomes" id="UP000807353">
    <property type="component" value="Unassembled WGS sequence"/>
</dbReference>
<evidence type="ECO:0000313" key="13">
    <source>
        <dbReference type="Proteomes" id="UP000807353"/>
    </source>
</evidence>
<evidence type="ECO:0000256" key="3">
    <source>
        <dbReference type="ARBA" id="ARBA00010617"/>
    </source>
</evidence>